<keyword evidence="8 18" id="KW-0408">Iron</keyword>
<evidence type="ECO:0000256" key="16">
    <source>
        <dbReference type="ARBA" id="ARBA00082981"/>
    </source>
</evidence>
<dbReference type="Proteomes" id="UP000570517">
    <property type="component" value="Unassembled WGS sequence"/>
</dbReference>
<dbReference type="AlphaFoldDB" id="A0A850PUS5"/>
<dbReference type="PRINTS" id="PR00359">
    <property type="entry name" value="BP450"/>
</dbReference>
<dbReference type="PANTHER" id="PTHR46696">
    <property type="entry name" value="P450, PUTATIVE (EUROFUNG)-RELATED"/>
    <property type="match status" value="1"/>
</dbReference>
<dbReference type="PROSITE" id="PS00086">
    <property type="entry name" value="CYTOCHROME_P450"/>
    <property type="match status" value="1"/>
</dbReference>
<keyword evidence="3" id="KW-0153">Cholesterol metabolism</keyword>
<dbReference type="PRINTS" id="PR00385">
    <property type="entry name" value="P450"/>
</dbReference>
<keyword evidence="4 18" id="KW-0349">Heme</keyword>
<evidence type="ECO:0000256" key="14">
    <source>
        <dbReference type="ARBA" id="ARBA00070775"/>
    </source>
</evidence>
<comment type="caution">
    <text evidence="19">The sequence shown here is derived from an EMBL/GenBank/DDBJ whole genome shotgun (WGS) entry which is preliminary data.</text>
</comment>
<keyword evidence="9 18" id="KW-0503">Monooxygenase</keyword>
<dbReference type="SUPFAM" id="SSF48264">
    <property type="entry name" value="Cytochrome P450"/>
    <property type="match status" value="1"/>
</dbReference>
<dbReference type="RefSeq" id="WP_178360081.1">
    <property type="nucleotide sequence ID" value="NZ_JABFYL010000039.1"/>
</dbReference>
<keyword evidence="7 18" id="KW-0560">Oxidoreductase</keyword>
<keyword evidence="10" id="KW-0443">Lipid metabolism</keyword>
<evidence type="ECO:0000256" key="18">
    <source>
        <dbReference type="RuleBase" id="RU000461"/>
    </source>
</evidence>
<evidence type="ECO:0000313" key="20">
    <source>
        <dbReference type="Proteomes" id="UP000570517"/>
    </source>
</evidence>
<dbReference type="InterPro" id="IPR001128">
    <property type="entry name" value="Cyt_P450"/>
</dbReference>
<sequence length="409" mass="45050">MSVDQIRGTVFDADLPTIAYEHAESAEEAHRLIGAARQQGPIAIGPHGPEVLTYELVRTVLRDDRFLMPVGGALPAQGITSGELWDIVVSGLLSLNGPTHHRQRKLVAKAFTPRAASRLRNTCADIIAELIYRVSEDGRCDVVSDIARQYPIPIICELLGTRREDWNLFSEWADDIFKVFDWNVAEDGPDIVRAWRALESHLDTMVASRRDELTDDLLSDMMRAEIDGDRLSHQELLTLAATLLMAGTDTTRNQLAAAVEVFCDHPDQWTLLAENPELAPQAVEEVMRYAPVIFSTLRIAVDDVELAGHTVPAGTLVIANTAAANRDPEVYPNPDRFDITRADAPAMLTFGGGVHYCLGSHLARIELIEALTLMSRRMPTIRRSGPARWKAITGISGPATLPIAFDCGY</sequence>
<dbReference type="GO" id="GO:0036199">
    <property type="term" value="F:cholest-4-en-3-one 26-monooxygenase activity"/>
    <property type="evidence" value="ECO:0007669"/>
    <property type="project" value="TreeGrafter"/>
</dbReference>
<dbReference type="Pfam" id="PF00067">
    <property type="entry name" value="p450"/>
    <property type="match status" value="2"/>
</dbReference>
<dbReference type="FunFam" id="1.10.630.10:FF:000018">
    <property type="entry name" value="Cytochrome P450 monooxygenase"/>
    <property type="match status" value="1"/>
</dbReference>
<dbReference type="GO" id="GO:0008395">
    <property type="term" value="F:steroid hydroxylase activity"/>
    <property type="evidence" value="ECO:0007669"/>
    <property type="project" value="TreeGrafter"/>
</dbReference>
<evidence type="ECO:0000256" key="15">
    <source>
        <dbReference type="ARBA" id="ARBA00079588"/>
    </source>
</evidence>
<gene>
    <name evidence="19" type="ORF">HLY00_1799</name>
</gene>
<keyword evidence="11" id="KW-1207">Sterol metabolism</keyword>
<dbReference type="GO" id="GO:0020037">
    <property type="term" value="F:heme binding"/>
    <property type="evidence" value="ECO:0007669"/>
    <property type="project" value="InterPro"/>
</dbReference>
<evidence type="ECO:0000256" key="8">
    <source>
        <dbReference type="ARBA" id="ARBA00023004"/>
    </source>
</evidence>
<evidence type="ECO:0000256" key="6">
    <source>
        <dbReference type="ARBA" id="ARBA00022963"/>
    </source>
</evidence>
<evidence type="ECO:0000256" key="9">
    <source>
        <dbReference type="ARBA" id="ARBA00023033"/>
    </source>
</evidence>
<comment type="pathway">
    <text evidence="13">Steroid metabolism; cholesterol degradation.</text>
</comment>
<protein>
    <recommendedName>
        <fullName evidence="14">Steroid C26-monooxygenase</fullName>
    </recommendedName>
    <alternativeName>
        <fullName evidence="15">Cholest-4-en-3-one C26-monooxygenase</fullName>
    </alternativeName>
    <alternativeName>
        <fullName evidence="17">Cholesterol C26-monooxygenase</fullName>
    </alternativeName>
    <alternativeName>
        <fullName evidence="16">Steroid C27-monooxygenase</fullName>
    </alternativeName>
</protein>
<dbReference type="InterPro" id="IPR002397">
    <property type="entry name" value="Cyt_P450_B"/>
</dbReference>
<proteinExistence type="inferred from homology"/>
<dbReference type="PANTHER" id="PTHR46696:SF4">
    <property type="entry name" value="BIOTIN BIOSYNTHESIS CYTOCHROME P450"/>
    <property type="match status" value="1"/>
</dbReference>
<evidence type="ECO:0000256" key="17">
    <source>
        <dbReference type="ARBA" id="ARBA00083909"/>
    </source>
</evidence>
<keyword evidence="12" id="KW-0753">Steroid metabolism</keyword>
<dbReference type="InterPro" id="IPR036396">
    <property type="entry name" value="Cyt_P450_sf"/>
</dbReference>
<reference evidence="19 20" key="1">
    <citation type="submission" date="2020-05" db="EMBL/GenBank/DDBJ databases">
        <title>Draft genome sequence of Mycobacterium hippocampi DL, isolated from European seabass, Dicentrarchus labrax, reared in fish farms.</title>
        <authorList>
            <person name="Stathopoulou P."/>
            <person name="Asimakis E."/>
            <person name="Tzokas K."/>
            <person name="Batargias C."/>
            <person name="Tsiamis G."/>
        </authorList>
    </citation>
    <scope>NUCLEOTIDE SEQUENCE [LARGE SCALE GENOMIC DNA]</scope>
    <source>
        <strain evidence="19 20">DL</strain>
    </source>
</reference>
<evidence type="ECO:0000256" key="13">
    <source>
        <dbReference type="ARBA" id="ARBA00049645"/>
    </source>
</evidence>
<dbReference type="InterPro" id="IPR017972">
    <property type="entry name" value="Cyt_P450_CS"/>
</dbReference>
<evidence type="ECO:0000256" key="7">
    <source>
        <dbReference type="ARBA" id="ARBA00023002"/>
    </source>
</evidence>
<dbReference type="GO" id="GO:0005506">
    <property type="term" value="F:iron ion binding"/>
    <property type="evidence" value="ECO:0007669"/>
    <property type="project" value="InterPro"/>
</dbReference>
<evidence type="ECO:0000256" key="10">
    <source>
        <dbReference type="ARBA" id="ARBA00023098"/>
    </source>
</evidence>
<keyword evidence="5 18" id="KW-0479">Metal-binding</keyword>
<name>A0A850PUS5_9MYCO</name>
<evidence type="ECO:0000256" key="2">
    <source>
        <dbReference type="ARBA" id="ARBA00010617"/>
    </source>
</evidence>
<evidence type="ECO:0000256" key="11">
    <source>
        <dbReference type="ARBA" id="ARBA00023166"/>
    </source>
</evidence>
<dbReference type="Gene3D" id="1.10.630.10">
    <property type="entry name" value="Cytochrome P450"/>
    <property type="match status" value="1"/>
</dbReference>
<keyword evidence="20" id="KW-1185">Reference proteome</keyword>
<evidence type="ECO:0000256" key="4">
    <source>
        <dbReference type="ARBA" id="ARBA00022617"/>
    </source>
</evidence>
<evidence type="ECO:0000256" key="1">
    <source>
        <dbReference type="ARBA" id="ARBA00001971"/>
    </source>
</evidence>
<comment type="cofactor">
    <cofactor evidence="1">
        <name>heme</name>
        <dbReference type="ChEBI" id="CHEBI:30413"/>
    </cofactor>
</comment>
<comment type="similarity">
    <text evidence="2 18">Belongs to the cytochrome P450 family.</text>
</comment>
<evidence type="ECO:0000256" key="5">
    <source>
        <dbReference type="ARBA" id="ARBA00022723"/>
    </source>
</evidence>
<evidence type="ECO:0000256" key="12">
    <source>
        <dbReference type="ARBA" id="ARBA00023221"/>
    </source>
</evidence>
<keyword evidence="6" id="KW-0442">Lipid degradation</keyword>
<dbReference type="EMBL" id="JABFYL010000039">
    <property type="protein sequence ID" value="NVN51810.1"/>
    <property type="molecule type" value="Genomic_DNA"/>
</dbReference>
<evidence type="ECO:0000256" key="3">
    <source>
        <dbReference type="ARBA" id="ARBA00022548"/>
    </source>
</evidence>
<dbReference type="GO" id="GO:0006707">
    <property type="term" value="P:cholesterol catabolic process"/>
    <property type="evidence" value="ECO:0007669"/>
    <property type="project" value="TreeGrafter"/>
</dbReference>
<organism evidence="19 20">
    <name type="scientific">Mycolicibacterium hippocampi</name>
    <dbReference type="NCBI Taxonomy" id="659824"/>
    <lineage>
        <taxon>Bacteria</taxon>
        <taxon>Bacillati</taxon>
        <taxon>Actinomycetota</taxon>
        <taxon>Actinomycetes</taxon>
        <taxon>Mycobacteriales</taxon>
        <taxon>Mycobacteriaceae</taxon>
        <taxon>Mycolicibacterium</taxon>
    </lineage>
</organism>
<accession>A0A850PUS5</accession>
<evidence type="ECO:0000313" key="19">
    <source>
        <dbReference type="EMBL" id="NVN51810.1"/>
    </source>
</evidence>